<dbReference type="RefSeq" id="WP_010960850.1">
    <property type="nucleotide sequence ID" value="NZ_CP079097.1"/>
</dbReference>
<name>A0AA35XZP7_METCP</name>
<sequence>MPQAHAGRRTLRLACRVEFAGCPAISGNTRDLSPVDVSLQSAALLTPGPRRPRPGDRGVLTLTIRGPGLPNALLKIPCRVAFVNGNILNLQITTAGLDTRQQETFDLLFQR</sequence>
<evidence type="ECO:0008006" key="3">
    <source>
        <dbReference type="Google" id="ProtNLM"/>
    </source>
</evidence>
<evidence type="ECO:0000313" key="1">
    <source>
        <dbReference type="EMBL" id="CAI8879289.1"/>
    </source>
</evidence>
<dbReference type="GeneID" id="88223848"/>
<reference evidence="1" key="1">
    <citation type="submission" date="2023-03" db="EMBL/GenBank/DDBJ databases">
        <authorList>
            <person name="Pearce D."/>
        </authorList>
    </citation>
    <scope>NUCLEOTIDE SEQUENCE</scope>
    <source>
        <strain evidence="1">Mc</strain>
    </source>
</reference>
<accession>A0AA35XZP7</accession>
<dbReference type="AlphaFoldDB" id="A0AA35XZP7"/>
<evidence type="ECO:0000313" key="2">
    <source>
        <dbReference type="Proteomes" id="UP001158598"/>
    </source>
</evidence>
<protein>
    <recommendedName>
        <fullName evidence="3">PilZ domain-containing protein</fullName>
    </recommendedName>
</protein>
<gene>
    <name evidence="1" type="ORF">MCNOR_3029</name>
</gene>
<proteinExistence type="predicted"/>
<dbReference type="Proteomes" id="UP001158598">
    <property type="component" value="Chromosome"/>
</dbReference>
<dbReference type="EMBL" id="OX458332">
    <property type="protein sequence ID" value="CAI8879289.1"/>
    <property type="molecule type" value="Genomic_DNA"/>
</dbReference>
<organism evidence="1 2">
    <name type="scientific">Methylococcus capsulatus</name>
    <dbReference type="NCBI Taxonomy" id="414"/>
    <lineage>
        <taxon>Bacteria</taxon>
        <taxon>Pseudomonadati</taxon>
        <taxon>Pseudomonadota</taxon>
        <taxon>Gammaproteobacteria</taxon>
        <taxon>Methylococcales</taxon>
        <taxon>Methylococcaceae</taxon>
        <taxon>Methylococcus</taxon>
    </lineage>
</organism>